<gene>
    <name evidence="1" type="ORF">LCGC14_0608830</name>
</gene>
<accession>A0A0F9RSM2</accession>
<dbReference type="EMBL" id="LAZR01001003">
    <property type="protein sequence ID" value="KKN52832.1"/>
    <property type="molecule type" value="Genomic_DNA"/>
</dbReference>
<sequence length="102" mass="11844">MAKGKKTCPKCQKEWGARLQKCKCGYSFISAKKEVPEVIERKSSLMDLKLLDLPEHKHLTPKQHAKRILDYGKEKASLLLQFHKMGLRWSHVDWDVVEEGLI</sequence>
<dbReference type="AlphaFoldDB" id="A0A0F9RSM2"/>
<protein>
    <submittedName>
        <fullName evidence="1">Uncharacterized protein</fullName>
    </submittedName>
</protein>
<name>A0A0F9RSM2_9ZZZZ</name>
<reference evidence="1" key="1">
    <citation type="journal article" date="2015" name="Nature">
        <title>Complex archaea that bridge the gap between prokaryotes and eukaryotes.</title>
        <authorList>
            <person name="Spang A."/>
            <person name="Saw J.H."/>
            <person name="Jorgensen S.L."/>
            <person name="Zaremba-Niedzwiedzka K."/>
            <person name="Martijn J."/>
            <person name="Lind A.E."/>
            <person name="van Eijk R."/>
            <person name="Schleper C."/>
            <person name="Guy L."/>
            <person name="Ettema T.J."/>
        </authorList>
    </citation>
    <scope>NUCLEOTIDE SEQUENCE</scope>
</reference>
<organism evidence="1">
    <name type="scientific">marine sediment metagenome</name>
    <dbReference type="NCBI Taxonomy" id="412755"/>
    <lineage>
        <taxon>unclassified sequences</taxon>
        <taxon>metagenomes</taxon>
        <taxon>ecological metagenomes</taxon>
    </lineage>
</organism>
<proteinExistence type="predicted"/>
<comment type="caution">
    <text evidence="1">The sequence shown here is derived from an EMBL/GenBank/DDBJ whole genome shotgun (WGS) entry which is preliminary data.</text>
</comment>
<evidence type="ECO:0000313" key="1">
    <source>
        <dbReference type="EMBL" id="KKN52832.1"/>
    </source>
</evidence>